<evidence type="ECO:0000256" key="2">
    <source>
        <dbReference type="SAM" id="SignalP"/>
    </source>
</evidence>
<evidence type="ECO:0000256" key="1">
    <source>
        <dbReference type="SAM" id="MobiDB-lite"/>
    </source>
</evidence>
<name>F0F0F2_9NEIS</name>
<dbReference type="HOGENOM" id="CLU_114924_0_0_4"/>
<dbReference type="STRING" id="888741.HMPREF9098_1587"/>
<dbReference type="AlphaFoldDB" id="F0F0F2"/>
<evidence type="ECO:0000313" key="3">
    <source>
        <dbReference type="EMBL" id="EGC17000.1"/>
    </source>
</evidence>
<proteinExistence type="predicted"/>
<dbReference type="EMBL" id="AEWV01000025">
    <property type="protein sequence ID" value="EGC17000.1"/>
    <property type="molecule type" value="Genomic_DNA"/>
</dbReference>
<feature type="compositionally biased region" description="Basic and acidic residues" evidence="1">
    <location>
        <begin position="87"/>
        <end position="102"/>
    </location>
</feature>
<accession>F0F0F2</accession>
<keyword evidence="4" id="KW-1185">Reference proteome</keyword>
<feature type="signal peptide" evidence="2">
    <location>
        <begin position="1"/>
        <end position="19"/>
    </location>
</feature>
<dbReference type="RefSeq" id="WP_003783337.1">
    <property type="nucleotide sequence ID" value="NZ_GL870929.1"/>
</dbReference>
<keyword evidence="2" id="KW-0732">Signal</keyword>
<sequence>MKKVIAAGVLALLAGTAFAAETEVFNWRSRSGHNVYSDTPNQMQMGRSNVINIRTGTVIPPTPKTTPMENLSPMEQQAIANQRVAEQNRKIEEENAKREQEAKTQNCNAARMNLDTVQKSNARNKDQLIPRYQADINKYCNEAPR</sequence>
<gene>
    <name evidence="3" type="ORF">HMPREF9098_1587</name>
</gene>
<evidence type="ECO:0000313" key="4">
    <source>
        <dbReference type="Proteomes" id="UP000004088"/>
    </source>
</evidence>
<feature type="chain" id="PRO_5003251963" description="DUF4124 domain-containing protein" evidence="2">
    <location>
        <begin position="20"/>
        <end position="145"/>
    </location>
</feature>
<feature type="region of interest" description="Disordered" evidence="1">
    <location>
        <begin position="87"/>
        <end position="127"/>
    </location>
</feature>
<organism evidence="3 4">
    <name type="scientific">Kingella denitrificans ATCC 33394</name>
    <dbReference type="NCBI Taxonomy" id="888741"/>
    <lineage>
        <taxon>Bacteria</taxon>
        <taxon>Pseudomonadati</taxon>
        <taxon>Pseudomonadota</taxon>
        <taxon>Betaproteobacteria</taxon>
        <taxon>Neisseriales</taxon>
        <taxon>Neisseriaceae</taxon>
        <taxon>Kingella</taxon>
    </lineage>
</organism>
<protein>
    <recommendedName>
        <fullName evidence="5">DUF4124 domain-containing protein</fullName>
    </recommendedName>
</protein>
<reference evidence="3 4" key="1">
    <citation type="submission" date="2011-01" db="EMBL/GenBank/DDBJ databases">
        <authorList>
            <person name="Muzny D."/>
            <person name="Qin X."/>
            <person name="Deng J."/>
            <person name="Jiang H."/>
            <person name="Liu Y."/>
            <person name="Qu J."/>
            <person name="Song X.-Z."/>
            <person name="Zhang L."/>
            <person name="Thornton R."/>
            <person name="Coyle M."/>
            <person name="Francisco L."/>
            <person name="Jackson L."/>
            <person name="Javaid M."/>
            <person name="Korchina V."/>
            <person name="Kovar C."/>
            <person name="Mata R."/>
            <person name="Mathew T."/>
            <person name="Ngo R."/>
            <person name="Nguyen L."/>
            <person name="Nguyen N."/>
            <person name="Okwuonu G."/>
            <person name="Ongeri F."/>
            <person name="Pham C."/>
            <person name="Simmons D."/>
            <person name="Wilczek-Boney K."/>
            <person name="Hale W."/>
            <person name="Jakkamsetti A."/>
            <person name="Pham P."/>
            <person name="Ruth R."/>
            <person name="San Lucas F."/>
            <person name="Warren J."/>
            <person name="Zhang J."/>
            <person name="Zhao Z."/>
            <person name="Zhou C."/>
            <person name="Zhu D."/>
            <person name="Lee S."/>
            <person name="Bess C."/>
            <person name="Blankenburg K."/>
            <person name="Forbes L."/>
            <person name="Fu Q."/>
            <person name="Gubbala S."/>
            <person name="Hirani K."/>
            <person name="Jayaseelan J.C."/>
            <person name="Lara F."/>
            <person name="Munidasa M."/>
            <person name="Palculict T."/>
            <person name="Patil S."/>
            <person name="Pu L.-L."/>
            <person name="Saada N."/>
            <person name="Tang L."/>
            <person name="Weissenberger G."/>
            <person name="Zhu Y."/>
            <person name="Hemphill L."/>
            <person name="Shang Y."/>
            <person name="Youmans B."/>
            <person name="Ayvaz T."/>
            <person name="Ross M."/>
            <person name="Santibanez J."/>
            <person name="Aqrawi P."/>
            <person name="Gross S."/>
            <person name="Joshi V."/>
            <person name="Fowler G."/>
            <person name="Nazareth L."/>
            <person name="Reid J."/>
            <person name="Worley K."/>
            <person name="Petrosino J."/>
            <person name="Highlander S."/>
            <person name="Gibbs R."/>
        </authorList>
    </citation>
    <scope>NUCLEOTIDE SEQUENCE [LARGE SCALE GENOMIC DNA]</scope>
    <source>
        <strain evidence="3 4">ATCC 33394</strain>
    </source>
</reference>
<evidence type="ECO:0008006" key="5">
    <source>
        <dbReference type="Google" id="ProtNLM"/>
    </source>
</evidence>
<dbReference type="Proteomes" id="UP000004088">
    <property type="component" value="Unassembled WGS sequence"/>
</dbReference>
<comment type="caution">
    <text evidence="3">The sequence shown here is derived from an EMBL/GenBank/DDBJ whole genome shotgun (WGS) entry which is preliminary data.</text>
</comment>